<dbReference type="Gene3D" id="1.10.238.200">
    <property type="entry name" value="Cullin, PONY binding domain"/>
    <property type="match status" value="1"/>
</dbReference>
<accession>A0AAD5EA09</accession>
<evidence type="ECO:0000313" key="5">
    <source>
        <dbReference type="Proteomes" id="UP001206595"/>
    </source>
</evidence>
<comment type="function">
    <text evidence="2">Neddylation of cullins play an essential role in the regulation of SCF-type complexes activity.</text>
</comment>
<reference evidence="4" key="2">
    <citation type="journal article" date="2022" name="Proc. Natl. Acad. Sci. U.S.A.">
        <title>Diploid-dominant life cycles characterize the early evolution of Fungi.</title>
        <authorList>
            <person name="Amses K.R."/>
            <person name="Simmons D.R."/>
            <person name="Longcore J.E."/>
            <person name="Mondo S.J."/>
            <person name="Seto K."/>
            <person name="Jeronimo G.H."/>
            <person name="Bonds A.E."/>
            <person name="Quandt C.A."/>
            <person name="Davis W.J."/>
            <person name="Chang Y."/>
            <person name="Federici B.A."/>
            <person name="Kuo A."/>
            <person name="LaButti K."/>
            <person name="Pangilinan J."/>
            <person name="Andreopoulos W."/>
            <person name="Tritt A."/>
            <person name="Riley R."/>
            <person name="Hundley H."/>
            <person name="Johnson J."/>
            <person name="Lipzen A."/>
            <person name="Barry K."/>
            <person name="Lang B.F."/>
            <person name="Cuomo C.A."/>
            <person name="Buchler N.E."/>
            <person name="Grigoriev I.V."/>
            <person name="Spatafora J.W."/>
            <person name="Stajich J.E."/>
            <person name="James T.Y."/>
        </authorList>
    </citation>
    <scope>NUCLEOTIDE SEQUENCE</scope>
    <source>
        <strain evidence="4">AG</strain>
    </source>
</reference>
<keyword evidence="5" id="KW-1185">Reference proteome</keyword>
<comment type="caution">
    <text evidence="4">The sequence shown here is derived from an EMBL/GenBank/DDBJ whole genome shotgun (WGS) entry which is preliminary data.</text>
</comment>
<dbReference type="PANTHER" id="PTHR12281">
    <property type="entry name" value="RP42 RELATED"/>
    <property type="match status" value="1"/>
</dbReference>
<dbReference type="Gene3D" id="1.10.8.10">
    <property type="entry name" value="DNA helicase RuvA subunit, C-terminal domain"/>
    <property type="match status" value="1"/>
</dbReference>
<dbReference type="Pfam" id="PF14555">
    <property type="entry name" value="UBA_4"/>
    <property type="match status" value="1"/>
</dbReference>
<dbReference type="EMBL" id="MU620920">
    <property type="protein sequence ID" value="KAI8579409.1"/>
    <property type="molecule type" value="Genomic_DNA"/>
</dbReference>
<dbReference type="InterPro" id="IPR014764">
    <property type="entry name" value="DCN-prot"/>
</dbReference>
<dbReference type="Pfam" id="PF03556">
    <property type="entry name" value="Cullin_binding"/>
    <property type="match status" value="1"/>
</dbReference>
<dbReference type="PROSITE" id="PS51229">
    <property type="entry name" value="DCUN1"/>
    <property type="match status" value="1"/>
</dbReference>
<gene>
    <name evidence="4" type="ORF">K450DRAFT_242008</name>
</gene>
<dbReference type="GO" id="GO:0097602">
    <property type="term" value="F:cullin family protein binding"/>
    <property type="evidence" value="ECO:0007669"/>
    <property type="project" value="TreeGrafter"/>
</dbReference>
<dbReference type="GO" id="GO:0005886">
    <property type="term" value="C:plasma membrane"/>
    <property type="evidence" value="ECO:0007669"/>
    <property type="project" value="UniProtKB-ARBA"/>
</dbReference>
<dbReference type="GO" id="GO:0031624">
    <property type="term" value="F:ubiquitin conjugating enzyme binding"/>
    <property type="evidence" value="ECO:0007669"/>
    <property type="project" value="TreeGrafter"/>
</dbReference>
<evidence type="ECO:0000259" key="3">
    <source>
        <dbReference type="PROSITE" id="PS51229"/>
    </source>
</evidence>
<dbReference type="RefSeq" id="XP_051444413.1">
    <property type="nucleotide sequence ID" value="XM_051589182.1"/>
</dbReference>
<dbReference type="SUPFAM" id="SSF46934">
    <property type="entry name" value="UBA-like"/>
    <property type="match status" value="1"/>
</dbReference>
<keyword evidence="1" id="KW-0833">Ubl conjugation pathway</keyword>
<proteinExistence type="predicted"/>
<dbReference type="PANTHER" id="PTHR12281:SF31">
    <property type="entry name" value="DCN1-LIKE PROTEIN 3"/>
    <property type="match status" value="1"/>
</dbReference>
<dbReference type="InterPro" id="IPR042460">
    <property type="entry name" value="DCN1-like_PONY"/>
</dbReference>
<dbReference type="AlphaFoldDB" id="A0AAD5EA09"/>
<reference evidence="4" key="1">
    <citation type="submission" date="2021-06" db="EMBL/GenBank/DDBJ databases">
        <authorList>
            <consortium name="DOE Joint Genome Institute"/>
            <person name="Mondo S.J."/>
            <person name="Amses K.R."/>
            <person name="Simmons D.R."/>
            <person name="Longcore J.E."/>
            <person name="Seto K."/>
            <person name="Alves G.H."/>
            <person name="Bonds A.E."/>
            <person name="Quandt C.A."/>
            <person name="Davis W.J."/>
            <person name="Chang Y."/>
            <person name="Letcher P.M."/>
            <person name="Powell M.J."/>
            <person name="Kuo A."/>
            <person name="Labutti K."/>
            <person name="Pangilinan J."/>
            <person name="Andreopoulos W."/>
            <person name="Tritt A."/>
            <person name="Riley R."/>
            <person name="Hundley H."/>
            <person name="Johnson J."/>
            <person name="Lipzen A."/>
            <person name="Barry K."/>
            <person name="Berbee M.L."/>
            <person name="Buchler N.E."/>
            <person name="Grigoriev I.V."/>
            <person name="Spatafora J.W."/>
            <person name="Stajich J.E."/>
            <person name="James T.Y."/>
        </authorList>
    </citation>
    <scope>NUCLEOTIDE SEQUENCE</scope>
    <source>
        <strain evidence="4">AG</strain>
    </source>
</reference>
<dbReference type="GO" id="GO:0045116">
    <property type="term" value="P:protein neddylation"/>
    <property type="evidence" value="ECO:0007669"/>
    <property type="project" value="TreeGrafter"/>
</dbReference>
<dbReference type="InterPro" id="IPR009060">
    <property type="entry name" value="UBA-like_sf"/>
</dbReference>
<organism evidence="4 5">
    <name type="scientific">Umbelopsis ramanniana AG</name>
    <dbReference type="NCBI Taxonomy" id="1314678"/>
    <lineage>
        <taxon>Eukaryota</taxon>
        <taxon>Fungi</taxon>
        <taxon>Fungi incertae sedis</taxon>
        <taxon>Mucoromycota</taxon>
        <taxon>Mucoromycotina</taxon>
        <taxon>Umbelopsidomycetes</taxon>
        <taxon>Umbelopsidales</taxon>
        <taxon>Umbelopsidaceae</taxon>
        <taxon>Umbelopsis</taxon>
    </lineage>
</organism>
<feature type="domain" description="DCUN1" evidence="3">
    <location>
        <begin position="65"/>
        <end position="253"/>
    </location>
</feature>
<dbReference type="GO" id="GO:0032182">
    <property type="term" value="F:ubiquitin-like protein binding"/>
    <property type="evidence" value="ECO:0007669"/>
    <property type="project" value="TreeGrafter"/>
</dbReference>
<dbReference type="FunFam" id="1.10.238.200:FF:000003">
    <property type="entry name" value="DCN1-like protein 3"/>
    <property type="match status" value="1"/>
</dbReference>
<dbReference type="Gene3D" id="1.10.238.10">
    <property type="entry name" value="EF-hand"/>
    <property type="match status" value="1"/>
</dbReference>
<evidence type="ECO:0000256" key="1">
    <source>
        <dbReference type="ARBA" id="ARBA00022786"/>
    </source>
</evidence>
<dbReference type="GeneID" id="75914527"/>
<dbReference type="Proteomes" id="UP001206595">
    <property type="component" value="Unassembled WGS sequence"/>
</dbReference>
<protein>
    <recommendedName>
        <fullName evidence="2">Defective in cullin neddylation protein</fullName>
    </recommendedName>
</protein>
<evidence type="ECO:0000313" key="4">
    <source>
        <dbReference type="EMBL" id="KAI8579409.1"/>
    </source>
</evidence>
<sequence>MHALHKAGLKASQLEKVQQFIAFTSVSDKEAIRRLRKTNWSLETAVNSFFDANGKEALFVSKETCDVRQLHSIFEKYKDDDQDIIGIDGTMQFCEDLGLEPTQIEFLVLSHHLGSERMAEFTQSGFVEGWLKLRCDTLDKMKNAISTFRQWMDDDEAHFKEIYLYAFKFGKQAGQKSLSLEAAVELWRLLLQGRFEHLDLWIKFIEEQHGKAISRDTWNLLLDFSKQADTELSNHDAEGAWPVLIDEFVEYARAQPK</sequence>
<name>A0AAD5EA09_UMBRA</name>
<dbReference type="InterPro" id="IPR005176">
    <property type="entry name" value="PONY_dom"/>
</dbReference>
<evidence type="ECO:0000256" key="2">
    <source>
        <dbReference type="RuleBase" id="RU410713"/>
    </source>
</evidence>
<dbReference type="GO" id="GO:0000151">
    <property type="term" value="C:ubiquitin ligase complex"/>
    <property type="evidence" value="ECO:0007669"/>
    <property type="project" value="TreeGrafter"/>
</dbReference>